<reference evidence="7" key="1">
    <citation type="submission" date="2017-03" db="EMBL/GenBank/DDBJ databases">
        <title>Novel pathways for hydrocarbon cycling and metabolic interdependencies in hydrothermal sediment communities.</title>
        <authorList>
            <person name="Dombrowski N."/>
            <person name="Seitz K."/>
            <person name="Teske A."/>
            <person name="Baker B."/>
        </authorList>
    </citation>
    <scope>NUCLEOTIDE SEQUENCE [LARGE SCALE GENOMIC DNA]</scope>
</reference>
<organism evidence="6 7">
    <name type="scientific">Candidatus Coatesbacteria bacterium 4484_99</name>
    <dbReference type="NCBI Taxonomy" id="1970774"/>
    <lineage>
        <taxon>Bacteria</taxon>
        <taxon>Candidatus Coatesiibacteriota</taxon>
    </lineage>
</organism>
<dbReference type="SMART" id="SM00849">
    <property type="entry name" value="Lactamase_B"/>
    <property type="match status" value="1"/>
</dbReference>
<evidence type="ECO:0000259" key="5">
    <source>
        <dbReference type="SMART" id="SM00849"/>
    </source>
</evidence>
<dbReference type="SUPFAM" id="SSF56281">
    <property type="entry name" value="Metallo-hydrolase/oxidoreductase"/>
    <property type="match status" value="1"/>
</dbReference>
<name>A0A1W9S0D7_9BACT</name>
<evidence type="ECO:0000256" key="3">
    <source>
        <dbReference type="ARBA" id="ARBA00022801"/>
    </source>
</evidence>
<sequence length="234" mass="26407">TPLSRSDWREFAEDAGDGRVLVRTRSIIIESKKHNILVDCGIGSSGEAMHHKLKDDNVLIDGMRALGFEPSDIDMVILTHLHYDHCGFAIDDDGNPAFENAHYYVQRQEWDDATNINDLTETSYLPETYNGLMKARVLKLVNGDYVPALGIRLWLTGGHSAGHQTVLVKSKGQGLLFTGDIVPTRYHLRGDIHCAFDLFPLSVLTMKKQIIKLAKKHKWYLAFPHDPDVPYIKL</sequence>
<evidence type="ECO:0000313" key="7">
    <source>
        <dbReference type="Proteomes" id="UP000192611"/>
    </source>
</evidence>
<evidence type="ECO:0000256" key="4">
    <source>
        <dbReference type="ARBA" id="ARBA00022833"/>
    </source>
</evidence>
<evidence type="ECO:0000256" key="1">
    <source>
        <dbReference type="ARBA" id="ARBA00007749"/>
    </source>
</evidence>
<dbReference type="PANTHER" id="PTHR42978">
    <property type="entry name" value="QUORUM-QUENCHING LACTONASE YTNP-RELATED-RELATED"/>
    <property type="match status" value="1"/>
</dbReference>
<evidence type="ECO:0000313" key="6">
    <source>
        <dbReference type="EMBL" id="OQX90311.1"/>
    </source>
</evidence>
<keyword evidence="4" id="KW-0862">Zinc</keyword>
<keyword evidence="2" id="KW-0479">Metal-binding</keyword>
<gene>
    <name evidence="6" type="ORF">B6D57_03830</name>
</gene>
<proteinExistence type="inferred from homology"/>
<feature type="non-terminal residue" evidence="6">
    <location>
        <position position="1"/>
    </location>
</feature>
<dbReference type="Proteomes" id="UP000192611">
    <property type="component" value="Unassembled WGS sequence"/>
</dbReference>
<dbReference type="EMBL" id="NATQ01000072">
    <property type="protein sequence ID" value="OQX90311.1"/>
    <property type="molecule type" value="Genomic_DNA"/>
</dbReference>
<dbReference type="AlphaFoldDB" id="A0A1W9S0D7"/>
<dbReference type="InterPro" id="IPR051013">
    <property type="entry name" value="MBL_superfamily_lactonases"/>
</dbReference>
<dbReference type="GO" id="GO:0016787">
    <property type="term" value="F:hydrolase activity"/>
    <property type="evidence" value="ECO:0007669"/>
    <property type="project" value="UniProtKB-KW"/>
</dbReference>
<dbReference type="GO" id="GO:0046872">
    <property type="term" value="F:metal ion binding"/>
    <property type="evidence" value="ECO:0007669"/>
    <property type="project" value="UniProtKB-KW"/>
</dbReference>
<dbReference type="InterPro" id="IPR036866">
    <property type="entry name" value="RibonucZ/Hydroxyglut_hydro"/>
</dbReference>
<comment type="caution">
    <text evidence="6">The sequence shown here is derived from an EMBL/GenBank/DDBJ whole genome shotgun (WGS) entry which is preliminary data.</text>
</comment>
<dbReference type="Pfam" id="PF00753">
    <property type="entry name" value="Lactamase_B"/>
    <property type="match status" value="1"/>
</dbReference>
<keyword evidence="3" id="KW-0378">Hydrolase</keyword>
<dbReference type="Gene3D" id="3.60.15.10">
    <property type="entry name" value="Ribonuclease Z/Hydroxyacylglutathione hydrolase-like"/>
    <property type="match status" value="1"/>
</dbReference>
<accession>A0A1W9S0D7</accession>
<protein>
    <recommendedName>
        <fullName evidence="5">Metallo-beta-lactamase domain-containing protein</fullName>
    </recommendedName>
</protein>
<feature type="domain" description="Metallo-beta-lactamase" evidence="5">
    <location>
        <begin position="23"/>
        <end position="225"/>
    </location>
</feature>
<dbReference type="PANTHER" id="PTHR42978:SF6">
    <property type="entry name" value="QUORUM-QUENCHING LACTONASE YTNP-RELATED"/>
    <property type="match status" value="1"/>
</dbReference>
<dbReference type="InterPro" id="IPR001279">
    <property type="entry name" value="Metallo-B-lactamas"/>
</dbReference>
<comment type="similarity">
    <text evidence="1">Belongs to the metallo-beta-lactamase superfamily.</text>
</comment>
<evidence type="ECO:0000256" key="2">
    <source>
        <dbReference type="ARBA" id="ARBA00022723"/>
    </source>
</evidence>